<reference evidence="6" key="1">
    <citation type="journal article" date="2020" name="Stud. Mycol.">
        <title>101 Dothideomycetes genomes: a test case for predicting lifestyles and emergence of pathogens.</title>
        <authorList>
            <person name="Haridas S."/>
            <person name="Albert R."/>
            <person name="Binder M."/>
            <person name="Bloem J."/>
            <person name="Labutti K."/>
            <person name="Salamov A."/>
            <person name="Andreopoulos B."/>
            <person name="Baker S."/>
            <person name="Barry K."/>
            <person name="Bills G."/>
            <person name="Bluhm B."/>
            <person name="Cannon C."/>
            <person name="Castanera R."/>
            <person name="Culley D."/>
            <person name="Daum C."/>
            <person name="Ezra D."/>
            <person name="Gonzalez J."/>
            <person name="Henrissat B."/>
            <person name="Kuo A."/>
            <person name="Liang C."/>
            <person name="Lipzen A."/>
            <person name="Lutzoni F."/>
            <person name="Magnuson J."/>
            <person name="Mondo S."/>
            <person name="Nolan M."/>
            <person name="Ohm R."/>
            <person name="Pangilinan J."/>
            <person name="Park H.-J."/>
            <person name="Ramirez L."/>
            <person name="Alfaro M."/>
            <person name="Sun H."/>
            <person name="Tritt A."/>
            <person name="Yoshinaga Y."/>
            <person name="Zwiers L.-H."/>
            <person name="Turgeon B."/>
            <person name="Goodwin S."/>
            <person name="Spatafora J."/>
            <person name="Crous P."/>
            <person name="Grigoriev I."/>
        </authorList>
    </citation>
    <scope>NUCLEOTIDE SEQUENCE</scope>
    <source>
        <strain evidence="6">CBS 122368</strain>
    </source>
</reference>
<keyword evidence="7" id="KW-1185">Reference proteome</keyword>
<dbReference type="InterPro" id="IPR011009">
    <property type="entry name" value="Kinase-like_dom_sf"/>
</dbReference>
<evidence type="ECO:0000259" key="5">
    <source>
        <dbReference type="PROSITE" id="PS50011"/>
    </source>
</evidence>
<dbReference type="Gene3D" id="3.30.200.20">
    <property type="entry name" value="Phosphorylase Kinase, domain 1"/>
    <property type="match status" value="1"/>
</dbReference>
<dbReference type="Proteomes" id="UP000800094">
    <property type="component" value="Unassembled WGS sequence"/>
</dbReference>
<dbReference type="OrthoDB" id="626167at2759"/>
<sequence>MASLDGISFDVTTRQVTRTILSSVGGFSQSARQNIRSLQDLLATIQRFGLEVFDSRTLRRDGFIGEGVSYKVTKCTHTRTHKLYAVKTVKLPHKSADSGAFERQVACVLRDIEVMYGLAKRPNILDIYGYGWDVDSGNVIPYLVTEYAAEGTLRSFLKNNELSIHEKLLFCKDVAQGLHFLHVAGIAHGDLKLDNVLVTPYLGMSMFMEQEMLRTTGMEACISDFGHSLHLYDDEGDAVVKQRYGGTLAYNAPEILDKHKSTRENVAFRKCDIWSLGLAVWEILIDGKAYYHNSDVEDSILSSQKRTSSLPTPPPSNAPSQASSAAMIEELALVAPQLAQIACKQVSEKTSASLTSRETGRLHFLFQKCLNHDPKNRLADIPLLPFFHGQKTEAATVAPPSRILVGTGTSWSFEVSPLLSHIRHSQSLSFGFHW</sequence>
<evidence type="ECO:0000256" key="3">
    <source>
        <dbReference type="ARBA" id="ARBA00030237"/>
    </source>
</evidence>
<name>A0A6A6IH47_9PLEO</name>
<dbReference type="GO" id="GO:0034045">
    <property type="term" value="C:phagophore assembly site membrane"/>
    <property type="evidence" value="ECO:0007669"/>
    <property type="project" value="UniProtKB-SubCell"/>
</dbReference>
<keyword evidence="6" id="KW-0418">Kinase</keyword>
<evidence type="ECO:0000313" key="7">
    <source>
        <dbReference type="Proteomes" id="UP000800094"/>
    </source>
</evidence>
<feature type="domain" description="Protein kinase" evidence="5">
    <location>
        <begin position="58"/>
        <end position="387"/>
    </location>
</feature>
<protein>
    <recommendedName>
        <fullName evidence="3">Autophagy-related protein 1</fullName>
    </recommendedName>
</protein>
<dbReference type="PANTHER" id="PTHR24348">
    <property type="entry name" value="SERINE/THREONINE-PROTEIN KINASE UNC-51-RELATED"/>
    <property type="match status" value="1"/>
</dbReference>
<dbReference type="RefSeq" id="XP_033683894.1">
    <property type="nucleotide sequence ID" value="XM_033821884.1"/>
</dbReference>
<keyword evidence="2" id="KW-0072">Autophagy</keyword>
<dbReference type="GO" id="GO:0006914">
    <property type="term" value="P:autophagy"/>
    <property type="evidence" value="ECO:0007669"/>
    <property type="project" value="UniProtKB-KW"/>
</dbReference>
<feature type="region of interest" description="Disordered" evidence="4">
    <location>
        <begin position="302"/>
        <end position="322"/>
    </location>
</feature>
<evidence type="ECO:0000256" key="1">
    <source>
        <dbReference type="ARBA" id="ARBA00004623"/>
    </source>
</evidence>
<dbReference type="PANTHER" id="PTHR24348:SF68">
    <property type="entry name" value="SERINE_THREONINE-PROTEIN KINASE ATG1C"/>
    <property type="match status" value="1"/>
</dbReference>
<comment type="subcellular location">
    <subcellularLocation>
        <location evidence="1">Preautophagosomal structure membrane</location>
        <topology evidence="1">Peripheral membrane protein</topology>
    </subcellularLocation>
</comment>
<dbReference type="SUPFAM" id="SSF56112">
    <property type="entry name" value="Protein kinase-like (PK-like)"/>
    <property type="match status" value="1"/>
</dbReference>
<dbReference type="GO" id="GO:0010506">
    <property type="term" value="P:regulation of autophagy"/>
    <property type="evidence" value="ECO:0007669"/>
    <property type="project" value="InterPro"/>
</dbReference>
<dbReference type="InterPro" id="IPR008271">
    <property type="entry name" value="Ser/Thr_kinase_AS"/>
</dbReference>
<evidence type="ECO:0000313" key="6">
    <source>
        <dbReference type="EMBL" id="KAF2248890.1"/>
    </source>
</evidence>
<gene>
    <name evidence="6" type="ORF">BU26DRAFT_308581</name>
</gene>
<organism evidence="6 7">
    <name type="scientific">Trematosphaeria pertusa</name>
    <dbReference type="NCBI Taxonomy" id="390896"/>
    <lineage>
        <taxon>Eukaryota</taxon>
        <taxon>Fungi</taxon>
        <taxon>Dikarya</taxon>
        <taxon>Ascomycota</taxon>
        <taxon>Pezizomycotina</taxon>
        <taxon>Dothideomycetes</taxon>
        <taxon>Pleosporomycetidae</taxon>
        <taxon>Pleosporales</taxon>
        <taxon>Massarineae</taxon>
        <taxon>Trematosphaeriaceae</taxon>
        <taxon>Trematosphaeria</taxon>
    </lineage>
</organism>
<keyword evidence="6" id="KW-0808">Transferase</keyword>
<dbReference type="PROSITE" id="PS00108">
    <property type="entry name" value="PROTEIN_KINASE_ST"/>
    <property type="match status" value="1"/>
</dbReference>
<evidence type="ECO:0000256" key="2">
    <source>
        <dbReference type="ARBA" id="ARBA00023006"/>
    </source>
</evidence>
<proteinExistence type="predicted"/>
<dbReference type="PROSITE" id="PS50011">
    <property type="entry name" value="PROTEIN_KINASE_DOM"/>
    <property type="match status" value="1"/>
</dbReference>
<dbReference type="GO" id="GO:0004674">
    <property type="term" value="F:protein serine/threonine kinase activity"/>
    <property type="evidence" value="ECO:0007669"/>
    <property type="project" value="InterPro"/>
</dbReference>
<dbReference type="InterPro" id="IPR045269">
    <property type="entry name" value="Atg1-like"/>
</dbReference>
<dbReference type="CDD" id="cd00180">
    <property type="entry name" value="PKc"/>
    <property type="match status" value="1"/>
</dbReference>
<dbReference type="Gene3D" id="1.10.510.10">
    <property type="entry name" value="Transferase(Phosphotransferase) domain 1"/>
    <property type="match status" value="1"/>
</dbReference>
<dbReference type="SMART" id="SM00220">
    <property type="entry name" value="S_TKc"/>
    <property type="match status" value="1"/>
</dbReference>
<dbReference type="EMBL" id="ML987195">
    <property type="protein sequence ID" value="KAF2248890.1"/>
    <property type="molecule type" value="Genomic_DNA"/>
</dbReference>
<dbReference type="InterPro" id="IPR000719">
    <property type="entry name" value="Prot_kinase_dom"/>
</dbReference>
<dbReference type="AlphaFoldDB" id="A0A6A6IH47"/>
<dbReference type="GO" id="GO:0005524">
    <property type="term" value="F:ATP binding"/>
    <property type="evidence" value="ECO:0007669"/>
    <property type="project" value="InterPro"/>
</dbReference>
<dbReference type="Pfam" id="PF00069">
    <property type="entry name" value="Pkinase"/>
    <property type="match status" value="1"/>
</dbReference>
<evidence type="ECO:0000256" key="4">
    <source>
        <dbReference type="SAM" id="MobiDB-lite"/>
    </source>
</evidence>
<dbReference type="GeneID" id="54575214"/>
<accession>A0A6A6IH47</accession>